<keyword evidence="4 5" id="KW-0274">FAD</keyword>
<dbReference type="InterPro" id="IPR007867">
    <property type="entry name" value="GMC_OxRtase_C"/>
</dbReference>
<reference evidence="9 10" key="1">
    <citation type="submission" date="2018-06" db="EMBL/GenBank/DDBJ databases">
        <authorList>
            <consortium name="Pathogen Informatics"/>
            <person name="Doyle S."/>
        </authorList>
    </citation>
    <scope>NUCLEOTIDE SEQUENCE [LARGE SCALE GENOMIC DNA]</scope>
    <source>
        <strain evidence="9 10">NCTC11645</strain>
    </source>
</reference>
<dbReference type="PROSITE" id="PS00623">
    <property type="entry name" value="GMC_OXRED_1"/>
    <property type="match status" value="1"/>
</dbReference>
<proteinExistence type="inferred from homology"/>
<evidence type="ECO:0000256" key="3">
    <source>
        <dbReference type="ARBA" id="ARBA00022630"/>
    </source>
</evidence>
<dbReference type="GO" id="GO:0019285">
    <property type="term" value="P:glycine betaine biosynthetic process from choline"/>
    <property type="evidence" value="ECO:0007669"/>
    <property type="project" value="TreeGrafter"/>
</dbReference>
<feature type="domain" description="Glucose-methanol-choline oxidoreductase N-terminal" evidence="8">
    <location>
        <begin position="255"/>
        <end position="269"/>
    </location>
</feature>
<evidence type="ECO:0000313" key="9">
    <source>
        <dbReference type="EMBL" id="STO57583.1"/>
    </source>
</evidence>
<dbReference type="PROSITE" id="PS00624">
    <property type="entry name" value="GMC_OXRED_2"/>
    <property type="match status" value="1"/>
</dbReference>
<feature type="domain" description="Glucose-methanol-choline oxidoreductase N-terminal" evidence="7">
    <location>
        <begin position="83"/>
        <end position="106"/>
    </location>
</feature>
<dbReference type="GO" id="GO:0008812">
    <property type="term" value="F:choline dehydrogenase activity"/>
    <property type="evidence" value="ECO:0007669"/>
    <property type="project" value="TreeGrafter"/>
</dbReference>
<dbReference type="GO" id="GO:0050660">
    <property type="term" value="F:flavin adenine dinucleotide binding"/>
    <property type="evidence" value="ECO:0007669"/>
    <property type="project" value="InterPro"/>
</dbReference>
<organism evidence="9 10">
    <name type="scientific">Grimontia hollisae</name>
    <name type="common">Vibrio hollisae</name>
    <dbReference type="NCBI Taxonomy" id="673"/>
    <lineage>
        <taxon>Bacteria</taxon>
        <taxon>Pseudomonadati</taxon>
        <taxon>Pseudomonadota</taxon>
        <taxon>Gammaproteobacteria</taxon>
        <taxon>Vibrionales</taxon>
        <taxon>Vibrionaceae</taxon>
        <taxon>Grimontia</taxon>
    </lineage>
</organism>
<evidence type="ECO:0000259" key="7">
    <source>
        <dbReference type="PROSITE" id="PS00623"/>
    </source>
</evidence>
<dbReference type="EC" id="1.1.99.-" evidence="9"/>
<sequence length="541" mass="59114">MSEHFDYIVVGGGSAGCVLASRLSEDPSVSVCLLEAGKSDRSSLIHIPSGMIGLMHPVHPANWAFETVPQKGLNGRKGYQPRGKVLGGSSSINAMMYCRGHRWDYDHWAFLGNPGWSYKEVLPYFIRAENNERLDDEFHGKGGPMNVADLRKPSAITQAFIEAAKEVGIPYNPDINGAEQYGVMPTQVTQVNGERGSAAKGYLTPHLSRPNLTVVTEALTQKVMIEGGRAVGVKYRRKNQDHVAYADQEVLVSAGAFGSPQLLMLSGVGPANHLESLGIDVELDLAGVGENLQDHIDYVLSYESRQKNMDTLGVSLPAIKGLTQAFFEWRRSRQGYLTSNYAEGIGFIRSEPDVDVPDLELVFVKALVDDHGRKLHMSHGFSCHVTVLRPKSRGTVKLSSANPSDPLLIDCNFFDDPADMALMIKGWKKQYQLLNACAFDAYRGKMVYPVDPNNDAEIEADIRTRADTQYHPVGTCKMGPDSDPMAVVDPELKVRGIEGLRVVDASVMPTLIGGNTNAPTVMIAEKAADLIRGKTLSRNGE</sequence>
<name>A0A377HNK1_GRIHO</name>
<dbReference type="Gene3D" id="3.30.560.10">
    <property type="entry name" value="Glucose Oxidase, domain 3"/>
    <property type="match status" value="1"/>
</dbReference>
<dbReference type="PANTHER" id="PTHR11552">
    <property type="entry name" value="GLUCOSE-METHANOL-CHOLINE GMC OXIDOREDUCTASE"/>
    <property type="match status" value="1"/>
</dbReference>
<evidence type="ECO:0000259" key="8">
    <source>
        <dbReference type="PROSITE" id="PS00624"/>
    </source>
</evidence>
<evidence type="ECO:0000256" key="5">
    <source>
        <dbReference type="PIRSR" id="PIRSR000137-2"/>
    </source>
</evidence>
<dbReference type="GO" id="GO:0016020">
    <property type="term" value="C:membrane"/>
    <property type="evidence" value="ECO:0007669"/>
    <property type="project" value="TreeGrafter"/>
</dbReference>
<comment type="similarity">
    <text evidence="2 6">Belongs to the GMC oxidoreductase family.</text>
</comment>
<keyword evidence="9" id="KW-0560">Oxidoreductase</keyword>
<evidence type="ECO:0000256" key="2">
    <source>
        <dbReference type="ARBA" id="ARBA00010790"/>
    </source>
</evidence>
<dbReference type="RefSeq" id="WP_115659799.1">
    <property type="nucleotide sequence ID" value="NZ_CP046851.1"/>
</dbReference>
<dbReference type="Proteomes" id="UP000254512">
    <property type="component" value="Unassembled WGS sequence"/>
</dbReference>
<dbReference type="Pfam" id="PF00732">
    <property type="entry name" value="GMC_oxred_N"/>
    <property type="match status" value="1"/>
</dbReference>
<evidence type="ECO:0000313" key="10">
    <source>
        <dbReference type="Proteomes" id="UP000254512"/>
    </source>
</evidence>
<dbReference type="STRING" id="673.AL542_16400"/>
<evidence type="ECO:0000256" key="4">
    <source>
        <dbReference type="ARBA" id="ARBA00022827"/>
    </source>
</evidence>
<dbReference type="InterPro" id="IPR036188">
    <property type="entry name" value="FAD/NAD-bd_sf"/>
</dbReference>
<gene>
    <name evidence="9" type="primary">alkJ_2</name>
    <name evidence="9" type="ORF">NCTC11645_01975</name>
</gene>
<dbReference type="SUPFAM" id="SSF51905">
    <property type="entry name" value="FAD/NAD(P)-binding domain"/>
    <property type="match status" value="1"/>
</dbReference>
<dbReference type="PANTHER" id="PTHR11552:SF147">
    <property type="entry name" value="CHOLINE DEHYDROGENASE, MITOCHONDRIAL"/>
    <property type="match status" value="1"/>
</dbReference>
<protein>
    <submittedName>
        <fullName evidence="9">Alcohol dehydrogenase [acceptor]</fullName>
        <ecNumber evidence="9">1.1.99.-</ecNumber>
    </submittedName>
</protein>
<dbReference type="InterPro" id="IPR000172">
    <property type="entry name" value="GMC_OxRdtase_N"/>
</dbReference>
<feature type="binding site" evidence="5">
    <location>
        <position position="85"/>
    </location>
    <ligand>
        <name>FAD</name>
        <dbReference type="ChEBI" id="CHEBI:57692"/>
    </ligand>
</feature>
<dbReference type="Pfam" id="PF05199">
    <property type="entry name" value="GMC_oxred_C"/>
    <property type="match status" value="1"/>
</dbReference>
<comment type="cofactor">
    <cofactor evidence="1 5">
        <name>FAD</name>
        <dbReference type="ChEBI" id="CHEBI:57692"/>
    </cofactor>
</comment>
<dbReference type="SUPFAM" id="SSF54373">
    <property type="entry name" value="FAD-linked reductases, C-terminal domain"/>
    <property type="match status" value="1"/>
</dbReference>
<dbReference type="PIRSF" id="PIRSF000137">
    <property type="entry name" value="Alcohol_oxidase"/>
    <property type="match status" value="1"/>
</dbReference>
<dbReference type="InterPro" id="IPR012132">
    <property type="entry name" value="GMC_OxRdtase"/>
</dbReference>
<dbReference type="EMBL" id="UGHD01000002">
    <property type="protein sequence ID" value="STO57583.1"/>
    <property type="molecule type" value="Genomic_DNA"/>
</dbReference>
<keyword evidence="3 6" id="KW-0285">Flavoprotein</keyword>
<evidence type="ECO:0000256" key="1">
    <source>
        <dbReference type="ARBA" id="ARBA00001974"/>
    </source>
</evidence>
<evidence type="ECO:0000256" key="6">
    <source>
        <dbReference type="RuleBase" id="RU003968"/>
    </source>
</evidence>
<dbReference type="Gene3D" id="3.50.50.60">
    <property type="entry name" value="FAD/NAD(P)-binding domain"/>
    <property type="match status" value="1"/>
</dbReference>
<accession>A0A377HNK1</accession>
<dbReference type="AlphaFoldDB" id="A0A377HNK1"/>